<protein>
    <submittedName>
        <fullName evidence="1">Uncharacterized protein</fullName>
    </submittedName>
</protein>
<gene>
    <name evidence="1" type="ORF">PHPALM_37560</name>
</gene>
<keyword evidence="2" id="KW-1185">Reference proteome</keyword>
<dbReference type="Proteomes" id="UP000237271">
    <property type="component" value="Unassembled WGS sequence"/>
</dbReference>
<organism evidence="1 2">
    <name type="scientific">Phytophthora palmivora</name>
    <dbReference type="NCBI Taxonomy" id="4796"/>
    <lineage>
        <taxon>Eukaryota</taxon>
        <taxon>Sar</taxon>
        <taxon>Stramenopiles</taxon>
        <taxon>Oomycota</taxon>
        <taxon>Peronosporomycetes</taxon>
        <taxon>Peronosporales</taxon>
        <taxon>Peronosporaceae</taxon>
        <taxon>Phytophthora</taxon>
    </lineage>
</organism>
<evidence type="ECO:0000313" key="1">
    <source>
        <dbReference type="EMBL" id="POM57873.1"/>
    </source>
</evidence>
<accession>A0A2P4WX37</accession>
<reference evidence="1 2" key="1">
    <citation type="journal article" date="2017" name="Genome Biol. Evol.">
        <title>Phytophthora megakarya and P. palmivora, closely related causal agents of cacao black pod rot, underwent increases in genome sizes and gene numbers by different mechanisms.</title>
        <authorList>
            <person name="Ali S.S."/>
            <person name="Shao J."/>
            <person name="Lary D.J."/>
            <person name="Kronmiller B."/>
            <person name="Shen D."/>
            <person name="Strem M.D."/>
            <person name="Amoako-Attah I."/>
            <person name="Akrofi A.Y."/>
            <person name="Begoude B.A."/>
            <person name="Ten Hoopen G.M."/>
            <person name="Coulibaly K."/>
            <person name="Kebe B.I."/>
            <person name="Melnick R.L."/>
            <person name="Guiltinan M.J."/>
            <person name="Tyler B.M."/>
            <person name="Meinhardt L.W."/>
            <person name="Bailey B.A."/>
        </authorList>
    </citation>
    <scope>NUCLEOTIDE SEQUENCE [LARGE SCALE GENOMIC DNA]</scope>
    <source>
        <strain evidence="2">sbr112.9</strain>
    </source>
</reference>
<dbReference type="OrthoDB" id="123104at2759"/>
<comment type="caution">
    <text evidence="1">The sequence shown here is derived from an EMBL/GenBank/DDBJ whole genome shotgun (WGS) entry which is preliminary data.</text>
</comment>
<name>A0A2P4WX37_9STRA</name>
<evidence type="ECO:0000313" key="2">
    <source>
        <dbReference type="Proteomes" id="UP000237271"/>
    </source>
</evidence>
<proteinExistence type="predicted"/>
<dbReference type="EMBL" id="NCKW01020466">
    <property type="protein sequence ID" value="POM57873.1"/>
    <property type="molecule type" value="Genomic_DNA"/>
</dbReference>
<dbReference type="AlphaFoldDB" id="A0A2P4WX37"/>
<sequence length="274" mass="29612">MRIATVLAVASLGRVFGQDESVPMELSAAENETLSRLLLVSSDYGSACWNSPQCCDLTSASSSLILGSTCTLPIPFPTDNYVSDKRINRFDDASVKTAKAHPYVEITSTPGISTGGVAWSHYVQHPLDVQSKITFSTPGLYTLGISAWDYEGEASCDGCVAILDKFRPRFKGGCPSGLSSATLSTTAKAIEYEANFDKSVAEDKRENNAGSGGNCNEELYTVKNFYEDEQPLTGKCFSTETLSYNLNKLKTNPFLDSSNLQKFAVDLDPALNSK</sequence>
<feature type="non-terminal residue" evidence="1">
    <location>
        <position position="274"/>
    </location>
</feature>